<dbReference type="RefSeq" id="WP_012665656.1">
    <property type="nucleotide sequence ID" value="NC_012177.1"/>
</dbReference>
<sequence length="182" mass="20183">MKKFNLTIVALFVALLVACNFGLTGETKIALESSSKDVKNKILQIRKDAGLKGVNFEAFTDRETGSKVSSGGSVIREAKVQAIDATEKFFKTIEEEALKLKENGNSSQFLAMFKIMLEILESLEAIGIKGVKNSASEEAKSNPINTCERLLEAKVKIENKLEDIKKKQKINNEEKKNNKSKK</sequence>
<dbReference type="InterPro" id="IPR053514">
    <property type="entry name" value="Decorin-Binding"/>
</dbReference>
<keyword evidence="2" id="KW-0732">Signal</keyword>
<dbReference type="HOGENOM" id="CLU_124841_0_0_12"/>
<dbReference type="Proteomes" id="UP000006163">
    <property type="component" value="Plasmid VS116_lp54"/>
</dbReference>
<feature type="coiled-coil region" evidence="1">
    <location>
        <begin position="147"/>
        <end position="178"/>
    </location>
</feature>
<keyword evidence="4" id="KW-1185">Reference proteome</keyword>
<dbReference type="InterPro" id="IPR003332">
    <property type="entry name" value="Decorin-bd"/>
</dbReference>
<evidence type="ECO:0000256" key="2">
    <source>
        <dbReference type="SAM" id="SignalP"/>
    </source>
</evidence>
<dbReference type="OrthoDB" id="352280at2"/>
<organism evidence="3 4">
    <name type="scientific">Borreliella valaisiana VS116</name>
    <dbReference type="NCBI Taxonomy" id="445987"/>
    <lineage>
        <taxon>Bacteria</taxon>
        <taxon>Pseudomonadati</taxon>
        <taxon>Spirochaetota</taxon>
        <taxon>Spirochaetia</taxon>
        <taxon>Spirochaetales</taxon>
        <taxon>Borreliaceae</taxon>
        <taxon>Borreliella</taxon>
    </lineage>
</organism>
<dbReference type="AlphaFoldDB" id="C0R863"/>
<name>C0R863_BORVA</name>
<dbReference type="EMBL" id="CP001433">
    <property type="protein sequence ID" value="ACN52647.1"/>
    <property type="molecule type" value="Genomic_DNA"/>
</dbReference>
<dbReference type="Gene3D" id="1.20.1420.40">
    <property type="entry name" value="Decorin-binding protein"/>
    <property type="match status" value="1"/>
</dbReference>
<evidence type="ECO:0000256" key="1">
    <source>
        <dbReference type="SAM" id="Coils"/>
    </source>
</evidence>
<gene>
    <name evidence="3" type="ORF">BVAVS116_A0022</name>
</gene>
<keyword evidence="1" id="KW-0175">Coiled coil</keyword>
<dbReference type="GeneID" id="63641675"/>
<keyword evidence="3" id="KW-0614">Plasmid</keyword>
<feature type="chain" id="PRO_5002902572" evidence="2">
    <location>
        <begin position="26"/>
        <end position="182"/>
    </location>
</feature>
<geneLocation type="plasmid" evidence="3 4">
    <name>VS116_lp54</name>
</geneLocation>
<dbReference type="Pfam" id="PF02352">
    <property type="entry name" value="Decorin_bind"/>
    <property type="match status" value="1"/>
</dbReference>
<dbReference type="PROSITE" id="PS51257">
    <property type="entry name" value="PROKAR_LIPOPROTEIN"/>
    <property type="match status" value="1"/>
</dbReference>
<dbReference type="NCBIfam" id="NF033720">
    <property type="entry name" value="DbpB"/>
    <property type="match status" value="1"/>
</dbReference>
<evidence type="ECO:0000313" key="3">
    <source>
        <dbReference type="EMBL" id="ACN52647.1"/>
    </source>
</evidence>
<protein>
    <submittedName>
        <fullName evidence="3">Decorin-binding protein B</fullName>
    </submittedName>
</protein>
<feature type="signal peptide" evidence="2">
    <location>
        <begin position="1"/>
        <end position="25"/>
    </location>
</feature>
<accession>C0R863</accession>
<reference evidence="3 4" key="1">
    <citation type="journal article" date="2012" name="J. Bacteriol.">
        <title>Whole-Genome Sequences of Borrelia bissettii, Borrelia valaisiana, and Borrelia spielmanii.</title>
        <authorList>
            <person name="Schutzer S.E."/>
            <person name="Fraser-Liggett C.M."/>
            <person name="Qiu W.G."/>
            <person name="Kraiczy P."/>
            <person name="Mongodin E.F."/>
            <person name="Dunn J.J."/>
            <person name="Luft B.J."/>
            <person name="Casjens S.R."/>
        </authorList>
    </citation>
    <scope>NUCLEOTIDE SEQUENCE [LARGE SCALE GENOMIC DNA]</scope>
    <source>
        <strain evidence="3 4">VS116</strain>
        <plasmid evidence="3">VS116_lp54</plasmid>
    </source>
</reference>
<dbReference type="InterPro" id="IPR038353">
    <property type="entry name" value="Decorin-db_sf"/>
</dbReference>
<evidence type="ECO:0000313" key="4">
    <source>
        <dbReference type="Proteomes" id="UP000006163"/>
    </source>
</evidence>
<proteinExistence type="predicted"/>